<feature type="domain" description="Cadherin" evidence="4">
    <location>
        <begin position="8"/>
        <end position="104"/>
    </location>
</feature>
<evidence type="ECO:0000256" key="1">
    <source>
        <dbReference type="ARBA" id="ARBA00004370"/>
    </source>
</evidence>
<keyword evidence="3" id="KW-0106">Calcium</keyword>
<keyword evidence="2" id="KW-0472">Membrane</keyword>
<dbReference type="Proteomes" id="UP001153269">
    <property type="component" value="Unassembled WGS sequence"/>
</dbReference>
<comment type="subcellular location">
    <subcellularLocation>
        <location evidence="1">Membrane</location>
    </subcellularLocation>
</comment>
<dbReference type="GO" id="GO:0005509">
    <property type="term" value="F:calcium ion binding"/>
    <property type="evidence" value="ECO:0007669"/>
    <property type="project" value="UniProtKB-UniRule"/>
</dbReference>
<evidence type="ECO:0000256" key="2">
    <source>
        <dbReference type="ARBA" id="ARBA00023136"/>
    </source>
</evidence>
<dbReference type="GO" id="GO:0016020">
    <property type="term" value="C:membrane"/>
    <property type="evidence" value="ECO:0007669"/>
    <property type="project" value="UniProtKB-SubCell"/>
</dbReference>
<evidence type="ECO:0000259" key="4">
    <source>
        <dbReference type="PROSITE" id="PS50268"/>
    </source>
</evidence>
<dbReference type="SUPFAM" id="SSF49313">
    <property type="entry name" value="Cadherin-like"/>
    <property type="match status" value="1"/>
</dbReference>
<keyword evidence="6" id="KW-1185">Reference proteome</keyword>
<evidence type="ECO:0000313" key="5">
    <source>
        <dbReference type="EMBL" id="CAB1457856.1"/>
    </source>
</evidence>
<gene>
    <name evidence="5" type="ORF">PLEPLA_LOCUS45684</name>
</gene>
<accession>A0A9N7W0E9</accession>
<dbReference type="InterPro" id="IPR002126">
    <property type="entry name" value="Cadherin-like_dom"/>
</dbReference>
<dbReference type="Pfam" id="PF00028">
    <property type="entry name" value="Cadherin"/>
    <property type="match status" value="1"/>
</dbReference>
<dbReference type="GO" id="GO:0007156">
    <property type="term" value="P:homophilic cell adhesion via plasma membrane adhesion molecules"/>
    <property type="evidence" value="ECO:0007669"/>
    <property type="project" value="InterPro"/>
</dbReference>
<dbReference type="CDD" id="cd11304">
    <property type="entry name" value="Cadherin_repeat"/>
    <property type="match status" value="1"/>
</dbReference>
<organism evidence="5 6">
    <name type="scientific">Pleuronectes platessa</name>
    <name type="common">European plaice</name>
    <dbReference type="NCBI Taxonomy" id="8262"/>
    <lineage>
        <taxon>Eukaryota</taxon>
        <taxon>Metazoa</taxon>
        <taxon>Chordata</taxon>
        <taxon>Craniata</taxon>
        <taxon>Vertebrata</taxon>
        <taxon>Euteleostomi</taxon>
        <taxon>Actinopterygii</taxon>
        <taxon>Neopterygii</taxon>
        <taxon>Teleostei</taxon>
        <taxon>Neoteleostei</taxon>
        <taxon>Acanthomorphata</taxon>
        <taxon>Carangaria</taxon>
        <taxon>Pleuronectiformes</taxon>
        <taxon>Pleuronectoidei</taxon>
        <taxon>Pleuronectidae</taxon>
        <taxon>Pleuronectes</taxon>
    </lineage>
</organism>
<dbReference type="InterPro" id="IPR015919">
    <property type="entry name" value="Cadherin-like_sf"/>
</dbReference>
<dbReference type="EMBL" id="CADEAL010004360">
    <property type="protein sequence ID" value="CAB1457856.1"/>
    <property type="molecule type" value="Genomic_DNA"/>
</dbReference>
<evidence type="ECO:0000256" key="3">
    <source>
        <dbReference type="PROSITE-ProRule" id="PRU00043"/>
    </source>
</evidence>
<dbReference type="Gene3D" id="2.60.40.60">
    <property type="entry name" value="Cadherins"/>
    <property type="match status" value="1"/>
</dbReference>
<evidence type="ECO:0000313" key="6">
    <source>
        <dbReference type="Proteomes" id="UP001153269"/>
    </source>
</evidence>
<proteinExistence type="predicted"/>
<dbReference type="AlphaFoldDB" id="A0A9N7W0E9"/>
<protein>
    <recommendedName>
        <fullName evidence="4">Cadherin domain-containing protein</fullName>
    </recommendedName>
</protein>
<name>A0A9N7W0E9_PLEPL</name>
<reference evidence="5" key="1">
    <citation type="submission" date="2020-03" db="EMBL/GenBank/DDBJ databases">
        <authorList>
            <person name="Weist P."/>
        </authorList>
    </citation>
    <scope>NUCLEOTIDE SEQUENCE</scope>
</reference>
<dbReference type="PROSITE" id="PS50268">
    <property type="entry name" value="CADHERIN_2"/>
    <property type="match status" value="1"/>
</dbReference>
<comment type="caution">
    <text evidence="5">The sequence shown here is derived from an EMBL/GenBank/DDBJ whole genome shotgun (WGS) entry which is preliminary data.</text>
</comment>
<sequence>MCQWAALVKENDRIGTTLLRVTANDDDNGRDGEIRYSIRDGSGLGRFAIDEETGESVDRDKSGDKEFRVAVRSEELEASQLQRRVRERTLERNIPGGGVQSPRWLRLTVAPDRLPLLRRFTM</sequence>